<reference evidence="13" key="4">
    <citation type="submission" date="2023-01" db="EMBL/GenBank/DDBJ databases">
        <title>Draft genome sequence of Methylobacterium brachythecii strain NBRC 107710.</title>
        <authorList>
            <person name="Sun Q."/>
            <person name="Mori K."/>
        </authorList>
    </citation>
    <scope>NUCLEOTIDE SEQUENCE</scope>
    <source>
        <strain evidence="13">NBRC 107710</strain>
    </source>
</reference>
<keyword evidence="10 12" id="KW-0472">Membrane</keyword>
<dbReference type="Pfam" id="PF06966">
    <property type="entry name" value="DUF1295"/>
    <property type="match status" value="1"/>
</dbReference>
<reference evidence="16" key="2">
    <citation type="journal article" date="2019" name="Int. J. Syst. Evol. Microbiol.">
        <title>The Global Catalogue of Microorganisms (GCM) 10K type strain sequencing project: providing services to taxonomists for standard genome sequencing and annotation.</title>
        <authorList>
            <consortium name="The Broad Institute Genomics Platform"/>
            <consortium name="The Broad Institute Genome Sequencing Center for Infectious Disease"/>
            <person name="Wu L."/>
            <person name="Ma J."/>
        </authorList>
    </citation>
    <scope>NUCLEOTIDE SEQUENCE [LARGE SCALE GENOMIC DNA]</scope>
    <source>
        <strain evidence="16">NBRC 107710</strain>
    </source>
</reference>
<keyword evidence="9 12" id="KW-1133">Transmembrane helix</keyword>
<evidence type="ECO:0000256" key="10">
    <source>
        <dbReference type="ARBA" id="ARBA00023136"/>
    </source>
</evidence>
<name>A0A7W6F9S4_9HYPH</name>
<evidence type="ECO:0000256" key="3">
    <source>
        <dbReference type="ARBA" id="ARBA00010631"/>
    </source>
</evidence>
<dbReference type="GO" id="GO:0032259">
    <property type="term" value="P:methylation"/>
    <property type="evidence" value="ECO:0007669"/>
    <property type="project" value="UniProtKB-KW"/>
</dbReference>
<evidence type="ECO:0000256" key="5">
    <source>
        <dbReference type="ARBA" id="ARBA00022603"/>
    </source>
</evidence>
<dbReference type="InterPro" id="IPR033580">
    <property type="entry name" value="Nurim-like"/>
</dbReference>
<dbReference type="GO" id="GO:0016020">
    <property type="term" value="C:membrane"/>
    <property type="evidence" value="ECO:0007669"/>
    <property type="project" value="UniProtKB-SubCell"/>
</dbReference>
<dbReference type="EMBL" id="BSPG01000016">
    <property type="protein sequence ID" value="GLS44932.1"/>
    <property type="molecule type" value="Genomic_DNA"/>
</dbReference>
<reference evidence="14 15" key="3">
    <citation type="submission" date="2020-08" db="EMBL/GenBank/DDBJ databases">
        <title>Genomic Encyclopedia of Type Strains, Phase IV (KMG-IV): sequencing the most valuable type-strain genomes for metagenomic binning, comparative biology and taxonomic classification.</title>
        <authorList>
            <person name="Goeker M."/>
        </authorList>
    </citation>
    <scope>NUCLEOTIDE SEQUENCE [LARGE SCALE GENOMIC DNA]</scope>
    <source>
        <strain evidence="14 15">DSM 24105</strain>
    </source>
</reference>
<dbReference type="GO" id="GO:0008168">
    <property type="term" value="F:methyltransferase activity"/>
    <property type="evidence" value="ECO:0007669"/>
    <property type="project" value="UniProtKB-KW"/>
</dbReference>
<evidence type="ECO:0000256" key="7">
    <source>
        <dbReference type="ARBA" id="ARBA00022691"/>
    </source>
</evidence>
<comment type="similarity">
    <text evidence="3">Belongs to the nurim family.</text>
</comment>
<dbReference type="AlphaFoldDB" id="A0A7W6F9S4"/>
<dbReference type="Gene3D" id="1.20.120.1630">
    <property type="match status" value="1"/>
</dbReference>
<keyword evidence="8 12" id="KW-0812">Transmembrane</keyword>
<dbReference type="Proteomes" id="UP000517759">
    <property type="component" value="Unassembled WGS sequence"/>
</dbReference>
<gene>
    <name evidence="13" type="ORF">GCM10007884_29210</name>
    <name evidence="14" type="ORF">GGR33_004989</name>
</gene>
<comment type="function">
    <text evidence="1">Catalyzes the methylation of methanethiol (MeSH) to yield dimethylsulphide (DMS).</text>
</comment>
<dbReference type="Proteomes" id="UP001156881">
    <property type="component" value="Unassembled WGS sequence"/>
</dbReference>
<dbReference type="EC" id="2.1.1.334" evidence="4"/>
<dbReference type="PANTHER" id="PTHR31040:SF1">
    <property type="entry name" value="NURIM"/>
    <property type="match status" value="1"/>
</dbReference>
<dbReference type="RefSeq" id="WP_183513169.1">
    <property type="nucleotide sequence ID" value="NZ_BSPG01000016.1"/>
</dbReference>
<dbReference type="PANTHER" id="PTHR31040">
    <property type="entry name" value="NURIM"/>
    <property type="match status" value="1"/>
</dbReference>
<accession>A0A7W6F9S4</accession>
<comment type="caution">
    <text evidence="14">The sequence shown here is derived from an EMBL/GenBank/DDBJ whole genome shotgun (WGS) entry which is preliminary data.</text>
</comment>
<dbReference type="InterPro" id="IPR054700">
    <property type="entry name" value="MddA"/>
</dbReference>
<evidence type="ECO:0000313" key="13">
    <source>
        <dbReference type="EMBL" id="GLS44932.1"/>
    </source>
</evidence>
<feature type="transmembrane region" description="Helical" evidence="12">
    <location>
        <begin position="87"/>
        <end position="105"/>
    </location>
</feature>
<feature type="transmembrane region" description="Helical" evidence="12">
    <location>
        <begin position="44"/>
        <end position="66"/>
    </location>
</feature>
<evidence type="ECO:0000256" key="12">
    <source>
        <dbReference type="SAM" id="Phobius"/>
    </source>
</evidence>
<evidence type="ECO:0000313" key="14">
    <source>
        <dbReference type="EMBL" id="MBB3905451.1"/>
    </source>
</evidence>
<protein>
    <recommendedName>
        <fullName evidence="4">methanethiol S-methyltransferase</fullName>
        <ecNumber evidence="4">2.1.1.334</ecNumber>
    </recommendedName>
</protein>
<keyword evidence="6 14" id="KW-0808">Transferase</keyword>
<organism evidence="14 15">
    <name type="scientific">Methylobacterium brachythecii</name>
    <dbReference type="NCBI Taxonomy" id="1176177"/>
    <lineage>
        <taxon>Bacteria</taxon>
        <taxon>Pseudomonadati</taxon>
        <taxon>Pseudomonadota</taxon>
        <taxon>Alphaproteobacteria</taxon>
        <taxon>Hyphomicrobiales</taxon>
        <taxon>Methylobacteriaceae</taxon>
        <taxon>Methylobacterium</taxon>
    </lineage>
</organism>
<evidence type="ECO:0000256" key="9">
    <source>
        <dbReference type="ARBA" id="ARBA00022989"/>
    </source>
</evidence>
<comment type="subcellular location">
    <subcellularLocation>
        <location evidence="2">Membrane</location>
        <topology evidence="2">Multi-pass membrane protein</topology>
    </subcellularLocation>
</comment>
<reference evidence="13" key="1">
    <citation type="journal article" date="2014" name="Int. J. Syst. Evol. Microbiol.">
        <title>Complete genome of a new Firmicutes species belonging to the dominant human colonic microbiota ('Ruminococcus bicirculans') reveals two chromosomes and a selective capacity to utilize plant glucans.</title>
        <authorList>
            <consortium name="NISC Comparative Sequencing Program"/>
            <person name="Wegmann U."/>
            <person name="Louis P."/>
            <person name="Goesmann A."/>
            <person name="Henrissat B."/>
            <person name="Duncan S.H."/>
            <person name="Flint H.J."/>
        </authorList>
    </citation>
    <scope>NUCLEOTIDE SEQUENCE</scope>
    <source>
        <strain evidence="13">NBRC 107710</strain>
    </source>
</reference>
<evidence type="ECO:0000313" key="15">
    <source>
        <dbReference type="Proteomes" id="UP000517759"/>
    </source>
</evidence>
<evidence type="ECO:0000256" key="8">
    <source>
        <dbReference type="ARBA" id="ARBA00022692"/>
    </source>
</evidence>
<evidence type="ECO:0000256" key="4">
    <source>
        <dbReference type="ARBA" id="ARBA00012149"/>
    </source>
</evidence>
<dbReference type="EMBL" id="JACIDN010000012">
    <property type="protein sequence ID" value="MBB3905451.1"/>
    <property type="molecule type" value="Genomic_DNA"/>
</dbReference>
<evidence type="ECO:0000256" key="1">
    <source>
        <dbReference type="ARBA" id="ARBA00002096"/>
    </source>
</evidence>
<keyword evidence="16" id="KW-1185">Reference proteome</keyword>
<keyword evidence="5 14" id="KW-0489">Methyltransferase</keyword>
<sequence length="261" mass="29211">MTRVAAMMYGLFAYLIFSVTFLYAVGFTGGILVPKGIDDGLPDLPWPAAMVANLGLLSLFAVQHSVMARPGFKTWWTKYVPQPIERSTYVLLASAALLLLFWQWQPLTASVWSIEKPLMAGAIKAAFWLGWLIVVTSTFMISHFDLFGLKQTFARRTVNASGEAVFKAPMLYRYVRHPIYVGFVIAFWSSPAMSVGHFLFAAVTTVYILVGIQLEERDLLTVFGDRYRRYRDEVGMLVPRFRPASNRTSAKSNASLGSLDA</sequence>
<dbReference type="InterPro" id="IPR010721">
    <property type="entry name" value="UstE-like"/>
</dbReference>
<evidence type="ECO:0000313" key="16">
    <source>
        <dbReference type="Proteomes" id="UP001156881"/>
    </source>
</evidence>
<keyword evidence="7" id="KW-0949">S-adenosyl-L-methionine</keyword>
<evidence type="ECO:0000256" key="6">
    <source>
        <dbReference type="ARBA" id="ARBA00022679"/>
    </source>
</evidence>
<evidence type="ECO:0000256" key="11">
    <source>
        <dbReference type="ARBA" id="ARBA00048134"/>
    </source>
</evidence>
<comment type="catalytic activity">
    <reaction evidence="11">
        <text>methanethiol + S-adenosyl-L-methionine = dimethyl sulfide + S-adenosyl-L-homocysteine + H(+)</text>
        <dbReference type="Rhea" id="RHEA:50428"/>
        <dbReference type="ChEBI" id="CHEBI:15378"/>
        <dbReference type="ChEBI" id="CHEBI:16007"/>
        <dbReference type="ChEBI" id="CHEBI:17437"/>
        <dbReference type="ChEBI" id="CHEBI:57856"/>
        <dbReference type="ChEBI" id="CHEBI:59789"/>
        <dbReference type="EC" id="2.1.1.334"/>
    </reaction>
</comment>
<evidence type="ECO:0000256" key="2">
    <source>
        <dbReference type="ARBA" id="ARBA00004141"/>
    </source>
</evidence>
<dbReference type="NCBIfam" id="NF045656">
    <property type="entry name" value="MeththiolMtaseMddA"/>
    <property type="match status" value="1"/>
</dbReference>
<proteinExistence type="inferred from homology"/>
<feature type="transmembrane region" description="Helical" evidence="12">
    <location>
        <begin position="125"/>
        <end position="149"/>
    </location>
</feature>
<feature type="transmembrane region" description="Helical" evidence="12">
    <location>
        <begin position="12"/>
        <end position="32"/>
    </location>
</feature>